<evidence type="ECO:0000313" key="1">
    <source>
        <dbReference type="EMBL" id="VEU62827.1"/>
    </source>
</evidence>
<dbReference type="Proteomes" id="UP000289952">
    <property type="component" value="Chromosome"/>
</dbReference>
<dbReference type="EMBL" id="LR214972">
    <property type="protein sequence ID" value="VEU62827.1"/>
    <property type="molecule type" value="Genomic_DNA"/>
</dbReference>
<gene>
    <name evidence="1" type="ORF">NCTC10118_00153</name>
</gene>
<keyword evidence="2" id="KW-1185">Reference proteome</keyword>
<organism evidence="1 2">
    <name type="scientific">Mycoplasmopsis bovirhinis</name>
    <dbReference type="NCBI Taxonomy" id="29553"/>
    <lineage>
        <taxon>Bacteria</taxon>
        <taxon>Bacillati</taxon>
        <taxon>Mycoplasmatota</taxon>
        <taxon>Mycoplasmoidales</taxon>
        <taxon>Metamycoplasmataceae</taxon>
        <taxon>Mycoplasmopsis</taxon>
    </lineage>
</organism>
<name>A0A224AYJ8_9BACT</name>
<sequence length="140" mass="16579">MVQFWNKFEFLFWMLFLSFGLVFGIMELFKIRLTLGFVLGSLMSYLFFKLTAVIYTTLFINKRFIYYFLLPLKMLFFAGVLALIIYLIKFINLTHLPQDLKTWTTGRINFFSFCLFLSLSAFAIILQVIISKRKETNGKV</sequence>
<protein>
    <submittedName>
        <fullName evidence="1">Uncharacterized protein</fullName>
    </submittedName>
</protein>
<dbReference type="AlphaFoldDB" id="A0A224AYJ8"/>
<reference evidence="1 2" key="1">
    <citation type="submission" date="2019-01" db="EMBL/GenBank/DDBJ databases">
        <authorList>
            <consortium name="Pathogen Informatics"/>
        </authorList>
    </citation>
    <scope>NUCLEOTIDE SEQUENCE [LARGE SCALE GENOMIC DNA]</scope>
    <source>
        <strain evidence="1 2">NCTC10118</strain>
    </source>
</reference>
<proteinExistence type="predicted"/>
<accession>A0A224AYJ8</accession>
<evidence type="ECO:0000313" key="2">
    <source>
        <dbReference type="Proteomes" id="UP000289952"/>
    </source>
</evidence>